<dbReference type="SUPFAM" id="SSF50978">
    <property type="entry name" value="WD40 repeat-like"/>
    <property type="match status" value="1"/>
</dbReference>
<dbReference type="GO" id="GO:0008017">
    <property type="term" value="F:microtubule binding"/>
    <property type="evidence" value="ECO:0007669"/>
    <property type="project" value="InterPro"/>
</dbReference>
<name>A0A7J6QHN8_PEROL</name>
<evidence type="ECO:0000313" key="4">
    <source>
        <dbReference type="EMBL" id="KAF4707722.1"/>
    </source>
</evidence>
<feature type="region of interest" description="Disordered" evidence="2">
    <location>
        <begin position="325"/>
        <end position="351"/>
    </location>
</feature>
<dbReference type="InterPro" id="IPR001680">
    <property type="entry name" value="WD40_rpt"/>
</dbReference>
<dbReference type="Pfam" id="PF23606">
    <property type="entry name" value="HEAT_ULK4"/>
    <property type="match status" value="1"/>
</dbReference>
<dbReference type="EMBL" id="JABANO010032941">
    <property type="protein sequence ID" value="KAF4707722.1"/>
    <property type="molecule type" value="Genomic_DNA"/>
</dbReference>
<dbReference type="GO" id="GO:0005524">
    <property type="term" value="F:ATP binding"/>
    <property type="evidence" value="ECO:0007669"/>
    <property type="project" value="InterPro"/>
</dbReference>
<protein>
    <submittedName>
        <fullName evidence="4">Serine threonine kinase</fullName>
    </submittedName>
</protein>
<keyword evidence="5" id="KW-1185">Reference proteome</keyword>
<dbReference type="PROSITE" id="PS50896">
    <property type="entry name" value="LISH"/>
    <property type="match status" value="1"/>
</dbReference>
<dbReference type="InterPro" id="IPR036322">
    <property type="entry name" value="WD40_repeat_dom_sf"/>
</dbReference>
<feature type="compositionally biased region" description="Polar residues" evidence="2">
    <location>
        <begin position="325"/>
        <end position="341"/>
    </location>
</feature>
<feature type="domain" description="Protein kinase" evidence="3">
    <location>
        <begin position="4"/>
        <end position="270"/>
    </location>
</feature>
<dbReference type="PROSITE" id="PS50011">
    <property type="entry name" value="PROTEIN_KINASE_DOM"/>
    <property type="match status" value="1"/>
</dbReference>
<feature type="repeat" description="WD" evidence="1">
    <location>
        <begin position="1660"/>
        <end position="1701"/>
    </location>
</feature>
<keyword evidence="4" id="KW-0418">Kinase</keyword>
<evidence type="ECO:0000256" key="2">
    <source>
        <dbReference type="SAM" id="MobiDB-lite"/>
    </source>
</evidence>
<dbReference type="PROSITE" id="PS00108">
    <property type="entry name" value="PROTEIN_KINASE_ST"/>
    <property type="match status" value="1"/>
</dbReference>
<dbReference type="PROSITE" id="PS50082">
    <property type="entry name" value="WD_REPEATS_2"/>
    <property type="match status" value="2"/>
</dbReference>
<dbReference type="Pfam" id="PF00400">
    <property type="entry name" value="WD40"/>
    <property type="match status" value="2"/>
</dbReference>
<feature type="compositionally biased region" description="Polar residues" evidence="2">
    <location>
        <begin position="1544"/>
        <end position="1574"/>
    </location>
</feature>
<dbReference type="InterPro" id="IPR016024">
    <property type="entry name" value="ARM-type_fold"/>
</dbReference>
<dbReference type="InterPro" id="IPR000719">
    <property type="entry name" value="Prot_kinase_dom"/>
</dbReference>
<dbReference type="Proteomes" id="UP000553632">
    <property type="component" value="Unassembled WGS sequence"/>
</dbReference>
<feature type="repeat" description="WD" evidence="1">
    <location>
        <begin position="1802"/>
        <end position="1837"/>
    </location>
</feature>
<dbReference type="InterPro" id="IPR011009">
    <property type="entry name" value="Kinase-like_dom_sf"/>
</dbReference>
<dbReference type="InterPro" id="IPR008271">
    <property type="entry name" value="Ser/Thr_kinase_AS"/>
</dbReference>
<evidence type="ECO:0000259" key="3">
    <source>
        <dbReference type="PROSITE" id="PS50011"/>
    </source>
</evidence>
<dbReference type="InterPro" id="IPR044591">
    <property type="entry name" value="RUK"/>
</dbReference>
<evidence type="ECO:0000256" key="1">
    <source>
        <dbReference type="PROSITE-ProRule" id="PRU00221"/>
    </source>
</evidence>
<dbReference type="InterPro" id="IPR015943">
    <property type="entry name" value="WD40/YVTN_repeat-like_dom_sf"/>
</dbReference>
<gene>
    <name evidence="4" type="primary">ULK4_2</name>
    <name evidence="4" type="ORF">FOZ63_002532</name>
</gene>
<dbReference type="InterPro" id="IPR006594">
    <property type="entry name" value="LisH"/>
</dbReference>
<feature type="region of interest" description="Disordered" evidence="2">
    <location>
        <begin position="1532"/>
        <end position="1601"/>
    </location>
</feature>
<dbReference type="SUPFAM" id="SSF56112">
    <property type="entry name" value="Protein kinase-like (PK-like)"/>
    <property type="match status" value="1"/>
</dbReference>
<dbReference type="SUPFAM" id="SSF48371">
    <property type="entry name" value="ARM repeat"/>
    <property type="match status" value="1"/>
</dbReference>
<keyword evidence="1" id="KW-0853">WD repeat</keyword>
<organism evidence="4 5">
    <name type="scientific">Perkinsus olseni</name>
    <name type="common">Perkinsus atlanticus</name>
    <dbReference type="NCBI Taxonomy" id="32597"/>
    <lineage>
        <taxon>Eukaryota</taxon>
        <taxon>Sar</taxon>
        <taxon>Alveolata</taxon>
        <taxon>Perkinsozoa</taxon>
        <taxon>Perkinsea</taxon>
        <taxon>Perkinsida</taxon>
        <taxon>Perkinsidae</taxon>
        <taxon>Perkinsus</taxon>
    </lineage>
</organism>
<reference evidence="4 5" key="1">
    <citation type="submission" date="2020-04" db="EMBL/GenBank/DDBJ databases">
        <title>Perkinsus olseni comparative genomics.</title>
        <authorList>
            <person name="Bogema D.R."/>
        </authorList>
    </citation>
    <scope>NUCLEOTIDE SEQUENCE [LARGE SCALE GENOMIC DNA]</scope>
    <source>
        <strain evidence="4 5">ATCC PRA-207</strain>
    </source>
</reference>
<accession>A0A7J6QHN8</accession>
<keyword evidence="4" id="KW-0808">Transferase</keyword>
<sequence>MNNYHLYEEIGHGKYTVVYKGRKRYSIEYVGVKSTEKCRRSRVINEVAVLNDIKGHFNVLRFRNWYETRNHLWIITEYCAGGDLLKVLKQDSKVSPDQCRAFCLDIISGLHHVHRNGIIYGDLKPSNLLFTEEGRLKLCDFGMSQRLTDLENLSAKGKPLPRRGTPYYMAPELFLDRGVHSFASDLWALGIVMHELVTGRPPFVSNSFQSLQQLIKEEDPKPDITPLSSTMADLVHGRARGGGGGGDDSLLAKDPVTRLYWTGLLSHPFWKGQFDHLLDVDLPPQKHFADYVKTSHRLHYPSSSSIGRNATSTSSQRLNPLTVQTPSSEMLRSETPSVVNQPTPPTRRHTVDDFPSPASSPLMQIQQLVFHPSAPSESRRVTVAAAITKLLPHWSDQSVSPISTGQDEEEDAVPSGESTLALLSSNGRSGYVDSSSDFVDEDARCPAGKENQRGWENRLPFKAFDRDAFVAAITQSATSAALNREVHRHIAVIHQQLRSTTSPDLVHAIIAYLNHLSERVEIADVVLNSSILSLLLVLASPPDKEAEHASRSSRGQWTIIRRSEALRLDTLNMLGKALRHASFIEPGCTTAGGGHSMMVGASVVSHHSEAGASGLDTLSNGAHGGYGLFEMLQQCIEPSPLNSLAIRRGALAALGELTFYVATQQQSPTAAAAAAADTTANSILSACSSSSLDLPPSVVSIFMQTCLVVGDDLEVHGLFMLAAQTLRNIALMAPDGWVSTNLLTPNIATQVLGRLAKAGCDSAVSPRVRVTCLAALDRTLTLVPSPFTSSELLQVCMSGLRLAARASTESDAQRAVSSGVSFGLRLLSSHARLDAVTTEGLVAEILSVLGQPRLSSVSRGKAILLLARLFLIRGPSTGNIGAHALHCALDKNLTMRFERICRAPDAVRDADSEDEDTATYLQRALSVVIDAVSICLWQCLTDAVTDLHALTTSNPTPSPRYSSSRSGVLTESHLPSVSRIAAWQTPCGTPRSGRPALVPSAGMPPHEGTNAGLQHLQLLMIEGLPAQVGVLLEGGPPLCDCFVRSMLPSIISHTHSELADVRFRAFKSLSDITMQMLADDETYNADGALRSRLTSLLREQLLPLLGVLLRDDEPTPTLVRRLLSVALPDEVMTPMVKCRRVVLQMTSAVERLEEAGGGSSPGGDGQQAPRPGCDDHGVLLLMLRYLHDHGLYSTLQALETETNTRLCPPHENDAVEYFRSVVMAGRWGDVLRLVTKLYSSATAAEQRAAQFRVYRQVDLSMQGRRRTSAAAGGGGQEFLELLFLTEGDEEDSRGANGPLVEKAVVEDVAEVLGKIKPLCSNTEWVADGGETILTVTCFNLRYAELYEALTAPSLEECRQGWQSKAGGRYGLWRSYVPKLMEVYGSSGWAECGMVTPGCGGVEDTLEDLVALGLRTKYFQSPKTTQTAGGPQVPSEPAVLQKLGEPAREVGQTEGVSAVDSRGGSRICCGGMGVLTIQTRMKIDIPWDTENGHGSMERSSRVEEAVRDSRQVMEIVVLGCHLECRFRRVLNGSGTLRKVGPTPAELSSSHPLHRQSNASSHGEATTPRQSTSMEGNRSHRPSARTGSTLDGEVSRSSPGGPIQEHIEVTQIWQYEDTQAIRCVSFSPCARYLGIGTNSRSLMIFDSAAIEDGETEELLRRDRYHAGSIYCMSWSPGSTLLVTGSNDQSVQVLSFDHSAELVSPREQKITPQAGTVRTVSAVTCSTFLSGSSNEQCLRVWDVESGKCKATLDGHRWREAMVGNALSLSCGSQGDGGLVAVGSSGGSVSMWSLRSCSPVWKPAEDVHHHKDANSVSISPDAVYIGVGYEDGSVAIWDTRSTAQQPLVYRRSAHGDSCRAVTLLTDFGSQQPKIASVGFDHSLIVINGTGATDCTLHEHTDRAVGISWCRERRMLISSSADATARCFKLRC</sequence>
<dbReference type="PANTHER" id="PTHR46562">
    <property type="entry name" value="SERINE/THREONINE-KINASE ULK4-LIKE PROTEIN-RELATED"/>
    <property type="match status" value="1"/>
</dbReference>
<dbReference type="SMART" id="SM00320">
    <property type="entry name" value="WD40"/>
    <property type="match status" value="7"/>
</dbReference>
<feature type="region of interest" description="Disordered" evidence="2">
    <location>
        <begin position="396"/>
        <end position="416"/>
    </location>
</feature>
<dbReference type="PROSITE" id="PS50294">
    <property type="entry name" value="WD_REPEATS_REGION"/>
    <property type="match status" value="1"/>
</dbReference>
<feature type="region of interest" description="Disordered" evidence="2">
    <location>
        <begin position="301"/>
        <end position="320"/>
    </location>
</feature>
<dbReference type="PANTHER" id="PTHR46562:SF1">
    <property type="entry name" value="SERINE_THREONINE-PROTEIN KINASE ULK4"/>
    <property type="match status" value="1"/>
</dbReference>
<dbReference type="Pfam" id="PF00069">
    <property type="entry name" value="Pkinase"/>
    <property type="match status" value="1"/>
</dbReference>
<proteinExistence type="predicted"/>
<dbReference type="InterPro" id="IPR056981">
    <property type="entry name" value="HEAT_ULK4_RUNKEL"/>
</dbReference>
<comment type="caution">
    <text evidence="4">The sequence shown here is derived from an EMBL/GenBank/DDBJ whole genome shotgun (WGS) entry which is preliminary data.</text>
</comment>
<feature type="compositionally biased region" description="Polar residues" evidence="2">
    <location>
        <begin position="396"/>
        <end position="405"/>
    </location>
</feature>
<dbReference type="Gene3D" id="2.130.10.10">
    <property type="entry name" value="YVTN repeat-like/Quinoprotein amine dehydrogenase"/>
    <property type="match status" value="2"/>
</dbReference>
<evidence type="ECO:0000313" key="5">
    <source>
        <dbReference type="Proteomes" id="UP000553632"/>
    </source>
</evidence>
<dbReference type="SMART" id="SM00220">
    <property type="entry name" value="S_TKc"/>
    <property type="match status" value="1"/>
</dbReference>
<dbReference type="Gene3D" id="1.10.510.10">
    <property type="entry name" value="Transferase(Phosphotransferase) domain 1"/>
    <property type="match status" value="1"/>
</dbReference>
<dbReference type="GO" id="GO:0004672">
    <property type="term" value="F:protein kinase activity"/>
    <property type="evidence" value="ECO:0007669"/>
    <property type="project" value="InterPro"/>
</dbReference>